<accession>A0A9Q3FPB4</accession>
<feature type="domain" description="Reverse transcriptase" evidence="1">
    <location>
        <begin position="206"/>
        <end position="361"/>
    </location>
</feature>
<reference evidence="2" key="1">
    <citation type="submission" date="2021-03" db="EMBL/GenBank/DDBJ databases">
        <title>Draft genome sequence of rust myrtle Austropuccinia psidii MF-1, a brazilian biotype.</title>
        <authorList>
            <person name="Quecine M.C."/>
            <person name="Pachon D.M.R."/>
            <person name="Bonatelli M.L."/>
            <person name="Correr F.H."/>
            <person name="Franceschini L.M."/>
            <person name="Leite T.F."/>
            <person name="Margarido G.R.A."/>
            <person name="Almeida C.A."/>
            <person name="Ferrarezi J.A."/>
            <person name="Labate C.A."/>
        </authorList>
    </citation>
    <scope>NUCLEOTIDE SEQUENCE</scope>
    <source>
        <strain evidence="2">MF-1</strain>
    </source>
</reference>
<evidence type="ECO:0000313" key="2">
    <source>
        <dbReference type="EMBL" id="MBW0541453.1"/>
    </source>
</evidence>
<protein>
    <recommendedName>
        <fullName evidence="1">Reverse transcriptase domain-containing protein</fullName>
    </recommendedName>
</protein>
<dbReference type="Pfam" id="PF00078">
    <property type="entry name" value="RVT_1"/>
    <property type="match status" value="1"/>
</dbReference>
<dbReference type="SUPFAM" id="SSF56672">
    <property type="entry name" value="DNA/RNA polymerases"/>
    <property type="match status" value="1"/>
</dbReference>
<evidence type="ECO:0000259" key="1">
    <source>
        <dbReference type="Pfam" id="PF00078"/>
    </source>
</evidence>
<dbReference type="Proteomes" id="UP000765509">
    <property type="component" value="Unassembled WGS sequence"/>
</dbReference>
<sequence length="399" mass="45721">MENAFESAIFNSEKDKPLTWFFKQKDRLSALHPDMSDNMINMKILRKFGGELEHAIKSRCVEPCSTEDYINEMKDIITRKRISNTWTKIPMESKIMSKVPREDRKPEKPVLKCHKCASTSHLANTCTKKTKINEAQVIEEVQCTEGKEGSDLDSAVSEDTPVEDYPIENITAFFEVTEVHTHLPQKVGHNEEFEVTKPVIIAWHNDKSRMVGDFRALNTYTVPDRYSIPRTQDTLTQLSKAKYITSMDELKGFHQNVLMAKAKKLLGSITNCGIYEYLKMPFGIKNTSSHYQRKMNTILPTELYEGWLIIYIDDIIICSDSWSLHLERLARVLHKAAEVNMKISLKKCNFGFEELKALGHIVSGLSLGIDKNKVASVLLKPIPQHKKEMMSFLGFFPLL</sequence>
<dbReference type="InterPro" id="IPR043128">
    <property type="entry name" value="Rev_trsase/Diguanyl_cyclase"/>
</dbReference>
<dbReference type="PANTHER" id="PTHR37984:SF5">
    <property type="entry name" value="PROTEIN NYNRIN-LIKE"/>
    <property type="match status" value="1"/>
</dbReference>
<dbReference type="InterPro" id="IPR000477">
    <property type="entry name" value="RT_dom"/>
</dbReference>
<organism evidence="2 3">
    <name type="scientific">Austropuccinia psidii MF-1</name>
    <dbReference type="NCBI Taxonomy" id="1389203"/>
    <lineage>
        <taxon>Eukaryota</taxon>
        <taxon>Fungi</taxon>
        <taxon>Dikarya</taxon>
        <taxon>Basidiomycota</taxon>
        <taxon>Pucciniomycotina</taxon>
        <taxon>Pucciniomycetes</taxon>
        <taxon>Pucciniales</taxon>
        <taxon>Sphaerophragmiaceae</taxon>
        <taxon>Austropuccinia</taxon>
    </lineage>
</organism>
<dbReference type="CDD" id="cd01647">
    <property type="entry name" value="RT_LTR"/>
    <property type="match status" value="1"/>
</dbReference>
<comment type="caution">
    <text evidence="2">The sequence shown here is derived from an EMBL/GenBank/DDBJ whole genome shotgun (WGS) entry which is preliminary data.</text>
</comment>
<dbReference type="Gene3D" id="3.30.70.270">
    <property type="match status" value="1"/>
</dbReference>
<dbReference type="InterPro" id="IPR050951">
    <property type="entry name" value="Retrovirus_Pol_polyprotein"/>
</dbReference>
<dbReference type="EMBL" id="AVOT02046108">
    <property type="protein sequence ID" value="MBW0541453.1"/>
    <property type="molecule type" value="Genomic_DNA"/>
</dbReference>
<gene>
    <name evidence="2" type="ORF">O181_081168</name>
</gene>
<dbReference type="PANTHER" id="PTHR37984">
    <property type="entry name" value="PROTEIN CBG26694"/>
    <property type="match status" value="1"/>
</dbReference>
<proteinExistence type="predicted"/>
<name>A0A9Q3FPB4_9BASI</name>
<dbReference type="OrthoDB" id="2446696at2759"/>
<keyword evidence="3" id="KW-1185">Reference proteome</keyword>
<dbReference type="Gene3D" id="3.10.10.10">
    <property type="entry name" value="HIV Type 1 Reverse Transcriptase, subunit A, domain 1"/>
    <property type="match status" value="1"/>
</dbReference>
<evidence type="ECO:0000313" key="3">
    <source>
        <dbReference type="Proteomes" id="UP000765509"/>
    </source>
</evidence>
<dbReference type="InterPro" id="IPR043502">
    <property type="entry name" value="DNA/RNA_pol_sf"/>
</dbReference>
<dbReference type="AlphaFoldDB" id="A0A9Q3FPB4"/>